<organism evidence="1 2">
    <name type="scientific">Candidatus Pseudogracilibacillus intestinigallinarum</name>
    <dbReference type="NCBI Taxonomy" id="2838742"/>
    <lineage>
        <taxon>Bacteria</taxon>
        <taxon>Bacillati</taxon>
        <taxon>Bacillota</taxon>
        <taxon>Bacilli</taxon>
        <taxon>Bacillales</taxon>
        <taxon>Bacillaceae</taxon>
        <taxon>Pseudogracilibacillus</taxon>
    </lineage>
</organism>
<dbReference type="Pfam" id="PF02810">
    <property type="entry name" value="SEC-C"/>
    <property type="match status" value="1"/>
</dbReference>
<reference evidence="1" key="1">
    <citation type="journal article" date="2021" name="PeerJ">
        <title>Extensive microbial diversity within the chicken gut microbiome revealed by metagenomics and culture.</title>
        <authorList>
            <person name="Gilroy R."/>
            <person name="Ravi A."/>
            <person name="Getino M."/>
            <person name="Pursley I."/>
            <person name="Horton D.L."/>
            <person name="Alikhan N.F."/>
            <person name="Baker D."/>
            <person name="Gharbi K."/>
            <person name="Hall N."/>
            <person name="Watson M."/>
            <person name="Adriaenssens E.M."/>
            <person name="Foster-Nyarko E."/>
            <person name="Jarju S."/>
            <person name="Secka A."/>
            <person name="Antonio M."/>
            <person name="Oren A."/>
            <person name="Chaudhuri R.R."/>
            <person name="La Ragione R."/>
            <person name="Hildebrand F."/>
            <person name="Pallen M.J."/>
        </authorList>
    </citation>
    <scope>NUCLEOTIDE SEQUENCE</scope>
    <source>
        <strain evidence="1">CHK169-2315</strain>
    </source>
</reference>
<dbReference type="InterPro" id="IPR058292">
    <property type="entry name" value="DUF7986"/>
</dbReference>
<dbReference type="Gene3D" id="3.10.450.50">
    <property type="match status" value="1"/>
</dbReference>
<sequence length="201" mass="23166">MRKIGRNEPCPCGSGLKYKKCCLKKNVIPFSPEQLDEQLIDLSTEMIEYGLKSYKDKINEALTKYGNMYGIGEKTEDKDHFIALSLPWILIHERMIDGQTIYEQFVNEKMDTIKHDTIKKALHNWKDASSSFYEIVSIENKEKNYISIQNVLTEKEHTIQIKGITEENIGNFIVGTLLQAVEADHFLYASIGLPAEMKDWI</sequence>
<name>A0A9D1PM32_9BACI</name>
<dbReference type="EMBL" id="DXHX01000107">
    <property type="protein sequence ID" value="HIV74774.1"/>
    <property type="molecule type" value="Genomic_DNA"/>
</dbReference>
<dbReference type="Pfam" id="PF25948">
    <property type="entry name" value="DUF7986"/>
    <property type="match status" value="1"/>
</dbReference>
<protein>
    <submittedName>
        <fullName evidence="1">SEC-C domain-containing protein</fullName>
    </submittedName>
</protein>
<proteinExistence type="predicted"/>
<dbReference type="AlphaFoldDB" id="A0A9D1PM32"/>
<evidence type="ECO:0000313" key="1">
    <source>
        <dbReference type="EMBL" id="HIV74774.1"/>
    </source>
</evidence>
<feature type="non-terminal residue" evidence="1">
    <location>
        <position position="201"/>
    </location>
</feature>
<comment type="caution">
    <text evidence="1">The sequence shown here is derived from an EMBL/GenBank/DDBJ whole genome shotgun (WGS) entry which is preliminary data.</text>
</comment>
<evidence type="ECO:0000313" key="2">
    <source>
        <dbReference type="Proteomes" id="UP000823937"/>
    </source>
</evidence>
<dbReference type="InterPro" id="IPR004027">
    <property type="entry name" value="SEC_C_motif"/>
</dbReference>
<gene>
    <name evidence="1" type="ORF">H9895_06840</name>
</gene>
<dbReference type="SUPFAM" id="SSF103642">
    <property type="entry name" value="Sec-C motif"/>
    <property type="match status" value="1"/>
</dbReference>
<accession>A0A9D1PM32</accession>
<dbReference type="Proteomes" id="UP000823937">
    <property type="component" value="Unassembled WGS sequence"/>
</dbReference>
<reference evidence="1" key="2">
    <citation type="submission" date="2021-04" db="EMBL/GenBank/DDBJ databases">
        <authorList>
            <person name="Gilroy R."/>
        </authorList>
    </citation>
    <scope>NUCLEOTIDE SEQUENCE</scope>
    <source>
        <strain evidence="1">CHK169-2315</strain>
    </source>
</reference>